<dbReference type="PANTHER" id="PTHR34387:SF1">
    <property type="entry name" value="PERIPLASMIC IMMUNOGENIC PROTEIN"/>
    <property type="match status" value="1"/>
</dbReference>
<reference evidence="1 2" key="1">
    <citation type="submission" date="2019-09" db="EMBL/GenBank/DDBJ databases">
        <title>Screening of Novel Bioactive Compounds from Soil-Associated.</title>
        <authorList>
            <person name="Zhao S."/>
        </authorList>
    </citation>
    <scope>NUCLEOTIDE SEQUENCE [LARGE SCALE GENOMIC DNA]</scope>
    <source>
        <strain evidence="1 2">HIT-DPA4</strain>
    </source>
</reference>
<comment type="caution">
    <text evidence="1">The sequence shown here is derived from an EMBL/GenBank/DDBJ whole genome shotgun (WGS) entry which is preliminary data.</text>
</comment>
<dbReference type="RefSeq" id="WP_150950113.1">
    <property type="nucleotide sequence ID" value="NZ_VZRB01000011.1"/>
</dbReference>
<keyword evidence="2" id="KW-1185">Reference proteome</keyword>
<accession>A0A6H9V0E2</accession>
<dbReference type="Pfam" id="PF04402">
    <property type="entry name" value="SIMPL"/>
    <property type="match status" value="1"/>
</dbReference>
<dbReference type="EMBL" id="VZRB01000011">
    <property type="protein sequence ID" value="KAB1145690.1"/>
    <property type="molecule type" value="Genomic_DNA"/>
</dbReference>
<organism evidence="1 2">
    <name type="scientific">Streptomyces luteolifulvus</name>
    <dbReference type="NCBI Taxonomy" id="2615112"/>
    <lineage>
        <taxon>Bacteria</taxon>
        <taxon>Bacillati</taxon>
        <taxon>Actinomycetota</taxon>
        <taxon>Actinomycetes</taxon>
        <taxon>Kitasatosporales</taxon>
        <taxon>Streptomycetaceae</taxon>
        <taxon>Streptomyces</taxon>
    </lineage>
</organism>
<dbReference type="GO" id="GO:0006974">
    <property type="term" value="P:DNA damage response"/>
    <property type="evidence" value="ECO:0007669"/>
    <property type="project" value="TreeGrafter"/>
</dbReference>
<sequence length="238" mass="26066">MDPASPQDPRPALPYGTADAPRVAVRGEAHLEVDPEIARIGITVASRGKDRRSALDDLTRRNAAALDLIKSYGDAVERLETGAFSITPELKERGRGERIHAHHGRVHITAELTDFTALGELTTRLADLELTRVDGPWWTLRPDSPAHREARRQAVKEAVQRAREYADALGTTLAALVELADIGAEAPQPYPQTAGARMRSMAYAAEAEDTAAPLDLEPQRQHVHAQVNARFTMTPPRL</sequence>
<evidence type="ECO:0000313" key="1">
    <source>
        <dbReference type="EMBL" id="KAB1145690.1"/>
    </source>
</evidence>
<dbReference type="Gene3D" id="3.30.70.2970">
    <property type="entry name" value="Protein of unknown function (DUF541), domain 2"/>
    <property type="match status" value="1"/>
</dbReference>
<evidence type="ECO:0000313" key="2">
    <source>
        <dbReference type="Proteomes" id="UP000442707"/>
    </source>
</evidence>
<gene>
    <name evidence="1" type="ORF">F7R91_18375</name>
</gene>
<dbReference type="Proteomes" id="UP000442707">
    <property type="component" value="Unassembled WGS sequence"/>
</dbReference>
<dbReference type="PANTHER" id="PTHR34387">
    <property type="entry name" value="SLR1258 PROTEIN"/>
    <property type="match status" value="1"/>
</dbReference>
<proteinExistence type="predicted"/>
<protein>
    <submittedName>
        <fullName evidence="1">DUF541 domain-containing protein</fullName>
    </submittedName>
</protein>
<dbReference type="AlphaFoldDB" id="A0A6H9V0E2"/>
<name>A0A6H9V0E2_9ACTN</name>
<dbReference type="Gene3D" id="3.30.110.170">
    <property type="entry name" value="Protein of unknown function (DUF541), domain 1"/>
    <property type="match status" value="1"/>
</dbReference>
<dbReference type="InterPro" id="IPR052022">
    <property type="entry name" value="26kDa_periplasmic_antigen"/>
</dbReference>
<dbReference type="InterPro" id="IPR007497">
    <property type="entry name" value="SIMPL/DUF541"/>
</dbReference>